<dbReference type="InterPro" id="IPR006680">
    <property type="entry name" value="Amidohydro-rel"/>
</dbReference>
<reference evidence="6" key="1">
    <citation type="journal article" date="2020" name="Stud. Mycol.">
        <title>101 Dothideomycetes genomes: a test case for predicting lifestyles and emergence of pathogens.</title>
        <authorList>
            <person name="Haridas S."/>
            <person name="Albert R."/>
            <person name="Binder M."/>
            <person name="Bloem J."/>
            <person name="Labutti K."/>
            <person name="Salamov A."/>
            <person name="Andreopoulos B."/>
            <person name="Baker S."/>
            <person name="Barry K."/>
            <person name="Bills G."/>
            <person name="Bluhm B."/>
            <person name="Cannon C."/>
            <person name="Castanera R."/>
            <person name="Culley D."/>
            <person name="Daum C."/>
            <person name="Ezra D."/>
            <person name="Gonzalez J."/>
            <person name="Henrissat B."/>
            <person name="Kuo A."/>
            <person name="Liang C."/>
            <person name="Lipzen A."/>
            <person name="Lutzoni F."/>
            <person name="Magnuson J."/>
            <person name="Mondo S."/>
            <person name="Nolan M."/>
            <person name="Ohm R."/>
            <person name="Pangilinan J."/>
            <person name="Park H.-J."/>
            <person name="Ramirez L."/>
            <person name="Alfaro M."/>
            <person name="Sun H."/>
            <person name="Tritt A."/>
            <person name="Yoshinaga Y."/>
            <person name="Zwiers L.-H."/>
            <person name="Turgeon B."/>
            <person name="Goodwin S."/>
            <person name="Spatafora J."/>
            <person name="Crous P."/>
            <person name="Grigoriev I."/>
        </authorList>
    </citation>
    <scope>NUCLEOTIDE SEQUENCE</scope>
    <source>
        <strain evidence="6">ATCC 36951</strain>
    </source>
</reference>
<dbReference type="EMBL" id="ML993633">
    <property type="protein sequence ID" value="KAF2159805.1"/>
    <property type="molecule type" value="Genomic_DNA"/>
</dbReference>
<sequence length="479" mass="52556">MTIAAPPSILLHSGILLLHDENDDVQVVRDGDILITNGIIAKIGHDIISVSDETIEVIDCREKIISPGFVDAHHHVWQTQLKGRHSDDSLLDYHPKGNLQYFNYTAEDVFWGELGGLLEAIDGGTTMVVDHAHMSLSPDRTLAGFSATLTSGIRSIFCPSLVPQIKRWDKDGYELSTSKPVPEFFMPQIKSLYTISIFQEARGAGCKFITSHWRRNNVAGSGGHSVPATLKEYGLLRPDILLSHGTGSTDEEFKWMKESGSVVCMTPATESQMAHGEVAGFREDVIGCFGADCHSNNHASILHAMQVGLAVARSHRNSRIMSQGRFPRLIQPTTQQAFNLGTIAGARALRMDKQIGSLKEGKQADIVIFSTDSPSMTCVVDHDPLAAVVRHASNAEIEHVLVGGKFLKRDGRLCDVQVEAVKGWESGLEDSTLSWKTVAGELRRSRRDIQARIASCDVNAARRKVMESWGFTGGDEVFM</sequence>
<dbReference type="Proteomes" id="UP000799537">
    <property type="component" value="Unassembled WGS sequence"/>
</dbReference>
<dbReference type="Pfam" id="PF01979">
    <property type="entry name" value="Amidohydro_1"/>
    <property type="match status" value="1"/>
</dbReference>
<dbReference type="GO" id="GO:0019239">
    <property type="term" value="F:deaminase activity"/>
    <property type="evidence" value="ECO:0007669"/>
    <property type="project" value="TreeGrafter"/>
</dbReference>
<evidence type="ECO:0000256" key="1">
    <source>
        <dbReference type="ARBA" id="ARBA00001947"/>
    </source>
</evidence>
<dbReference type="GO" id="GO:0046872">
    <property type="term" value="F:metal ion binding"/>
    <property type="evidence" value="ECO:0007669"/>
    <property type="project" value="UniProtKB-KW"/>
</dbReference>
<feature type="domain" description="Amidohydrolase-related" evidence="5">
    <location>
        <begin position="227"/>
        <end position="406"/>
    </location>
</feature>
<gene>
    <name evidence="6" type="ORF">M409DRAFT_37858</name>
</gene>
<dbReference type="GeneID" id="54564084"/>
<accession>A0A6A6BYL9</accession>
<keyword evidence="3" id="KW-0378">Hydrolase</keyword>
<evidence type="ECO:0000313" key="7">
    <source>
        <dbReference type="Proteomes" id="UP000799537"/>
    </source>
</evidence>
<comment type="cofactor">
    <cofactor evidence="1">
        <name>Zn(2+)</name>
        <dbReference type="ChEBI" id="CHEBI:29105"/>
    </cofactor>
</comment>
<dbReference type="Gene3D" id="3.20.20.140">
    <property type="entry name" value="Metal-dependent hydrolases"/>
    <property type="match status" value="1"/>
</dbReference>
<dbReference type="Gene3D" id="2.30.40.10">
    <property type="entry name" value="Urease, subunit C, domain 1"/>
    <property type="match status" value="1"/>
</dbReference>
<protein>
    <recommendedName>
        <fullName evidence="5">Amidohydrolase-related domain-containing protein</fullName>
    </recommendedName>
</protein>
<keyword evidence="7" id="KW-1185">Reference proteome</keyword>
<evidence type="ECO:0000256" key="2">
    <source>
        <dbReference type="ARBA" id="ARBA00022723"/>
    </source>
</evidence>
<proteinExistence type="predicted"/>
<dbReference type="SUPFAM" id="SSF51556">
    <property type="entry name" value="Metallo-dependent hydrolases"/>
    <property type="match status" value="1"/>
</dbReference>
<dbReference type="PANTHER" id="PTHR11271:SF37">
    <property type="entry name" value="FAMILY PROTEIN, PUTATIVE (AFU_ORTHOLOGUE AFUA_4G00460)-RELATED"/>
    <property type="match status" value="1"/>
</dbReference>
<name>A0A6A6BYL9_ZASCE</name>
<evidence type="ECO:0000256" key="3">
    <source>
        <dbReference type="ARBA" id="ARBA00022801"/>
    </source>
</evidence>
<dbReference type="GO" id="GO:0005829">
    <property type="term" value="C:cytosol"/>
    <property type="evidence" value="ECO:0007669"/>
    <property type="project" value="TreeGrafter"/>
</dbReference>
<dbReference type="OrthoDB" id="194468at2759"/>
<evidence type="ECO:0000259" key="5">
    <source>
        <dbReference type="Pfam" id="PF01979"/>
    </source>
</evidence>
<dbReference type="PANTHER" id="PTHR11271">
    <property type="entry name" value="GUANINE DEAMINASE"/>
    <property type="match status" value="1"/>
</dbReference>
<keyword evidence="2" id="KW-0479">Metal-binding</keyword>
<organism evidence="6 7">
    <name type="scientific">Zasmidium cellare ATCC 36951</name>
    <dbReference type="NCBI Taxonomy" id="1080233"/>
    <lineage>
        <taxon>Eukaryota</taxon>
        <taxon>Fungi</taxon>
        <taxon>Dikarya</taxon>
        <taxon>Ascomycota</taxon>
        <taxon>Pezizomycotina</taxon>
        <taxon>Dothideomycetes</taxon>
        <taxon>Dothideomycetidae</taxon>
        <taxon>Mycosphaerellales</taxon>
        <taxon>Mycosphaerellaceae</taxon>
        <taxon>Zasmidium</taxon>
    </lineage>
</organism>
<dbReference type="InterPro" id="IPR032466">
    <property type="entry name" value="Metal_Hydrolase"/>
</dbReference>
<keyword evidence="4" id="KW-0862">Zinc</keyword>
<dbReference type="AlphaFoldDB" id="A0A6A6BYL9"/>
<dbReference type="SUPFAM" id="SSF51338">
    <property type="entry name" value="Composite domain of metallo-dependent hydrolases"/>
    <property type="match status" value="1"/>
</dbReference>
<dbReference type="RefSeq" id="XP_033660694.1">
    <property type="nucleotide sequence ID" value="XM_033810812.1"/>
</dbReference>
<evidence type="ECO:0000256" key="4">
    <source>
        <dbReference type="ARBA" id="ARBA00022833"/>
    </source>
</evidence>
<dbReference type="InterPro" id="IPR011059">
    <property type="entry name" value="Metal-dep_hydrolase_composite"/>
</dbReference>
<dbReference type="InterPro" id="IPR051607">
    <property type="entry name" value="Metallo-dep_hydrolases"/>
</dbReference>
<evidence type="ECO:0000313" key="6">
    <source>
        <dbReference type="EMBL" id="KAF2159805.1"/>
    </source>
</evidence>